<feature type="chain" id="PRO_5046182785" evidence="2">
    <location>
        <begin position="34"/>
        <end position="420"/>
    </location>
</feature>
<keyword evidence="2" id="KW-0732">Signal</keyword>
<protein>
    <submittedName>
        <fullName evidence="4">Beta-lactamase family protein</fullName>
    </submittedName>
</protein>
<accession>A0ABQ7FS83</accession>
<sequence length="420" mass="44923">MASSLSFSRRRLLSAGAALSGTLLVTGARPAHAAGPPGSPPGPPYGTAGAGTAPAAGVPVPPPDPGALRAAIADLDHPPVTAVQLRISGSAGSWYGTSGVADLRSERPVRPHDKVRVGSITKVFVATVVLQLVAEGRLALSTPVQRCLPGLLPAAFPPITVEQLLNHTSGLPDEVGHPELSTPEAVFEHRFDRWTPERLVASVSRTPMKFEPGTAQDYRGINYVLAALVVERLTGHHFGRAVEGRLLRPLGLRGTDVPVHERRIRGPHVRGYLEMSDGRLRDITEIDPSKDFGEGEMISTTDDLTRFVTALFSDRLLPRRLLDRMCTLPEGIRMIDGTPARFGTGLQTATANGVTVWGKTGEQYGYANGMFSTRDQQRRIVFAFHPTHRDATQAQLTQRIADAATRPPGGTTGSAPSPVR</sequence>
<dbReference type="InterPro" id="IPR012338">
    <property type="entry name" value="Beta-lactam/transpept-like"/>
</dbReference>
<evidence type="ECO:0000313" key="5">
    <source>
        <dbReference type="Proteomes" id="UP000621266"/>
    </source>
</evidence>
<gene>
    <name evidence="4" type="ORF">GCU69_01070</name>
</gene>
<evidence type="ECO:0000313" key="4">
    <source>
        <dbReference type="EMBL" id="KAF4410976.1"/>
    </source>
</evidence>
<evidence type="ECO:0000256" key="2">
    <source>
        <dbReference type="SAM" id="SignalP"/>
    </source>
</evidence>
<dbReference type="Gene3D" id="3.40.710.10">
    <property type="entry name" value="DD-peptidase/beta-lactamase superfamily"/>
    <property type="match status" value="1"/>
</dbReference>
<feature type="signal peptide" evidence="2">
    <location>
        <begin position="1"/>
        <end position="33"/>
    </location>
</feature>
<dbReference type="EMBL" id="WHPN01000025">
    <property type="protein sequence ID" value="KAF4410976.1"/>
    <property type="molecule type" value="Genomic_DNA"/>
</dbReference>
<dbReference type="InterPro" id="IPR006311">
    <property type="entry name" value="TAT_signal"/>
</dbReference>
<evidence type="ECO:0000256" key="1">
    <source>
        <dbReference type="SAM" id="MobiDB-lite"/>
    </source>
</evidence>
<feature type="compositionally biased region" description="Low complexity" evidence="1">
    <location>
        <begin position="45"/>
        <end position="58"/>
    </location>
</feature>
<feature type="region of interest" description="Disordered" evidence="1">
    <location>
        <begin position="30"/>
        <end position="64"/>
    </location>
</feature>
<dbReference type="PROSITE" id="PS51318">
    <property type="entry name" value="TAT"/>
    <property type="match status" value="1"/>
</dbReference>
<keyword evidence="5" id="KW-1185">Reference proteome</keyword>
<name>A0ABQ7FS83_9ACTN</name>
<evidence type="ECO:0000259" key="3">
    <source>
        <dbReference type="Pfam" id="PF00144"/>
    </source>
</evidence>
<dbReference type="SUPFAM" id="SSF56601">
    <property type="entry name" value="beta-lactamase/transpeptidase-like"/>
    <property type="match status" value="1"/>
</dbReference>
<feature type="domain" description="Beta-lactamase-related" evidence="3">
    <location>
        <begin position="91"/>
        <end position="404"/>
    </location>
</feature>
<dbReference type="RefSeq" id="WP_156204870.1">
    <property type="nucleotide sequence ID" value="NZ_WHPN01000025.1"/>
</dbReference>
<reference evidence="4 5" key="1">
    <citation type="submission" date="2019-10" db="EMBL/GenBank/DDBJ databases">
        <title>Streptomyces tenebrisbrunneis sp.nov., an endogenous actinomycete isolated from of Lycium ruthenicum.</title>
        <authorList>
            <person name="Ma L."/>
        </authorList>
    </citation>
    <scope>NUCLEOTIDE SEQUENCE [LARGE SCALE GENOMIC DNA]</scope>
    <source>
        <strain evidence="4 5">TRM 66187</strain>
    </source>
</reference>
<dbReference type="Proteomes" id="UP000621266">
    <property type="component" value="Unassembled WGS sequence"/>
</dbReference>
<dbReference type="PANTHER" id="PTHR46825">
    <property type="entry name" value="D-ALANYL-D-ALANINE-CARBOXYPEPTIDASE/ENDOPEPTIDASE AMPH"/>
    <property type="match status" value="1"/>
</dbReference>
<dbReference type="PANTHER" id="PTHR46825:SF7">
    <property type="entry name" value="D-ALANYL-D-ALANINE CARBOXYPEPTIDASE"/>
    <property type="match status" value="1"/>
</dbReference>
<dbReference type="InterPro" id="IPR050491">
    <property type="entry name" value="AmpC-like"/>
</dbReference>
<organism evidence="4 5">
    <name type="scientific">Streptomyces lycii</name>
    <dbReference type="NCBI Taxonomy" id="2654337"/>
    <lineage>
        <taxon>Bacteria</taxon>
        <taxon>Bacillati</taxon>
        <taxon>Actinomycetota</taxon>
        <taxon>Actinomycetes</taxon>
        <taxon>Kitasatosporales</taxon>
        <taxon>Streptomycetaceae</taxon>
        <taxon>Streptomyces</taxon>
    </lineage>
</organism>
<proteinExistence type="predicted"/>
<dbReference type="Pfam" id="PF00144">
    <property type="entry name" value="Beta-lactamase"/>
    <property type="match status" value="1"/>
</dbReference>
<dbReference type="InterPro" id="IPR001466">
    <property type="entry name" value="Beta-lactam-related"/>
</dbReference>
<comment type="caution">
    <text evidence="4">The sequence shown here is derived from an EMBL/GenBank/DDBJ whole genome shotgun (WGS) entry which is preliminary data.</text>
</comment>